<keyword evidence="3" id="KW-1185">Reference proteome</keyword>
<accession>A0AAV7V015</accession>
<comment type="caution">
    <text evidence="2">The sequence shown here is derived from an EMBL/GenBank/DDBJ whole genome shotgun (WGS) entry which is preliminary data.</text>
</comment>
<dbReference type="AlphaFoldDB" id="A0AAV7V015"/>
<evidence type="ECO:0000313" key="3">
    <source>
        <dbReference type="Proteomes" id="UP001066276"/>
    </source>
</evidence>
<protein>
    <recommendedName>
        <fullName evidence="4">Transmembrane protein</fullName>
    </recommendedName>
</protein>
<evidence type="ECO:0008006" key="4">
    <source>
        <dbReference type="Google" id="ProtNLM"/>
    </source>
</evidence>
<organism evidence="2 3">
    <name type="scientific">Pleurodeles waltl</name>
    <name type="common">Iberian ribbed newt</name>
    <dbReference type="NCBI Taxonomy" id="8319"/>
    <lineage>
        <taxon>Eukaryota</taxon>
        <taxon>Metazoa</taxon>
        <taxon>Chordata</taxon>
        <taxon>Craniata</taxon>
        <taxon>Vertebrata</taxon>
        <taxon>Euteleostomi</taxon>
        <taxon>Amphibia</taxon>
        <taxon>Batrachia</taxon>
        <taxon>Caudata</taxon>
        <taxon>Salamandroidea</taxon>
        <taxon>Salamandridae</taxon>
        <taxon>Pleurodelinae</taxon>
        <taxon>Pleurodeles</taxon>
    </lineage>
</organism>
<name>A0AAV7V015_PLEWA</name>
<evidence type="ECO:0000313" key="2">
    <source>
        <dbReference type="EMBL" id="KAJ1194142.1"/>
    </source>
</evidence>
<feature type="transmembrane region" description="Helical" evidence="1">
    <location>
        <begin position="77"/>
        <end position="98"/>
    </location>
</feature>
<gene>
    <name evidence="2" type="ORF">NDU88_003437</name>
</gene>
<evidence type="ECO:0000256" key="1">
    <source>
        <dbReference type="SAM" id="Phobius"/>
    </source>
</evidence>
<dbReference type="Proteomes" id="UP001066276">
    <property type="component" value="Chromosome 2_2"/>
</dbReference>
<sequence>MGRHDLGVIHIQQATCQQRRHFGRRSVLWVKESLNQFFFCPLHQGMSSLRRVCVVNTVFVVMIFVEAVDRVPIDGAFVVTGCITVIFYCDAVVIDVFAASLDFMIDDLEDFSGSKARFREKVVGSDLGVSE</sequence>
<keyword evidence="1" id="KW-0472">Membrane</keyword>
<reference evidence="2" key="1">
    <citation type="journal article" date="2022" name="bioRxiv">
        <title>Sequencing and chromosome-scale assembly of the giantPleurodeles waltlgenome.</title>
        <authorList>
            <person name="Brown T."/>
            <person name="Elewa A."/>
            <person name="Iarovenko S."/>
            <person name="Subramanian E."/>
            <person name="Araus A.J."/>
            <person name="Petzold A."/>
            <person name="Susuki M."/>
            <person name="Suzuki K.-i.T."/>
            <person name="Hayashi T."/>
            <person name="Toyoda A."/>
            <person name="Oliveira C."/>
            <person name="Osipova E."/>
            <person name="Leigh N.D."/>
            <person name="Simon A."/>
            <person name="Yun M.H."/>
        </authorList>
    </citation>
    <scope>NUCLEOTIDE SEQUENCE</scope>
    <source>
        <strain evidence="2">20211129_DDA</strain>
        <tissue evidence="2">Liver</tissue>
    </source>
</reference>
<proteinExistence type="predicted"/>
<keyword evidence="1" id="KW-1133">Transmembrane helix</keyword>
<dbReference type="EMBL" id="JANPWB010000004">
    <property type="protein sequence ID" value="KAJ1194142.1"/>
    <property type="molecule type" value="Genomic_DNA"/>
</dbReference>
<keyword evidence="1" id="KW-0812">Transmembrane</keyword>
<feature type="transmembrane region" description="Helical" evidence="1">
    <location>
        <begin position="48"/>
        <end position="65"/>
    </location>
</feature>